<feature type="transmembrane region" description="Helical" evidence="1">
    <location>
        <begin position="202"/>
        <end position="226"/>
    </location>
</feature>
<dbReference type="EMBL" id="JACSNR010000007">
    <property type="protein sequence ID" value="MBM6923677.1"/>
    <property type="molecule type" value="Genomic_DNA"/>
</dbReference>
<dbReference type="InterPro" id="IPR011642">
    <property type="entry name" value="Gate_dom"/>
</dbReference>
<accession>A0ABS2GMH3</accession>
<keyword evidence="1" id="KW-1133">Transmembrane helix</keyword>
<evidence type="ECO:0000259" key="2">
    <source>
        <dbReference type="Pfam" id="PF07670"/>
    </source>
</evidence>
<feature type="transmembrane region" description="Helical" evidence="1">
    <location>
        <begin position="311"/>
        <end position="333"/>
    </location>
</feature>
<dbReference type="Pfam" id="PF07670">
    <property type="entry name" value="Gate"/>
    <property type="match status" value="1"/>
</dbReference>
<keyword evidence="1" id="KW-0812">Transmembrane</keyword>
<dbReference type="RefSeq" id="WP_204721182.1">
    <property type="nucleotide sequence ID" value="NZ_JACSNR010000007.1"/>
</dbReference>
<evidence type="ECO:0000256" key="1">
    <source>
        <dbReference type="SAM" id="Phobius"/>
    </source>
</evidence>
<feature type="transmembrane region" description="Helical" evidence="1">
    <location>
        <begin position="160"/>
        <end position="181"/>
    </location>
</feature>
<feature type="domain" description="Nucleoside transporter/FeoB GTPase Gate" evidence="2">
    <location>
        <begin position="57"/>
        <end position="147"/>
    </location>
</feature>
<comment type="caution">
    <text evidence="3">The sequence shown here is derived from an EMBL/GenBank/DDBJ whole genome shotgun (WGS) entry which is preliminary data.</text>
</comment>
<feature type="transmembrane region" description="Helical" evidence="1">
    <location>
        <begin position="50"/>
        <end position="71"/>
    </location>
</feature>
<feature type="transmembrane region" description="Helical" evidence="1">
    <location>
        <begin position="353"/>
        <end position="376"/>
    </location>
</feature>
<sequence length="396" mass="41075">MPTTKNTSCRPASAAPFQPLLRAAGALGVLLIGAGLLTHSAQTAEGIRDGLASCATLVIPSLLPFLIFSGMLSTTRLGEWVSRPLEPVCRWVFHLPPEAGSALLMSMIGGYPVGARTIAQLLEQGRIQPRTARRMLCFCINAGPAFVVSTVGAALYSSVQAGLCLLAAHLGASAIVGFFICTGKETFEPAPPAEPLPLGTAFVQSVSSAAQSLIGICAFVVTFSGLRSLLWETGLLPRLVTALERLWPVSGGSAFYTALLRGLLEVTDGCIAASALGGEQAFVLTAFLLSFGGVSVICQAAAAFHRLPMSFGLLFFSRFAGACIAAALASLLYQRCLADLLAGMQYTQPVAQATVAGIIGGLSLIGMGSILLLSMAMNGISTKNRFSTGKTVGEMI</sequence>
<protein>
    <recommendedName>
        <fullName evidence="2">Nucleoside transporter/FeoB GTPase Gate domain-containing protein</fullName>
    </recommendedName>
</protein>
<proteinExistence type="predicted"/>
<keyword evidence="1" id="KW-0472">Membrane</keyword>
<dbReference type="Proteomes" id="UP000724149">
    <property type="component" value="Unassembled WGS sequence"/>
</dbReference>
<feature type="transmembrane region" description="Helical" evidence="1">
    <location>
        <begin position="91"/>
        <end position="114"/>
    </location>
</feature>
<name>A0ABS2GMH3_9FIRM</name>
<keyword evidence="4" id="KW-1185">Reference proteome</keyword>
<gene>
    <name evidence="3" type="ORF">H9X81_08245</name>
</gene>
<feature type="transmembrane region" description="Helical" evidence="1">
    <location>
        <begin position="281"/>
        <end position="304"/>
    </location>
</feature>
<organism evidence="3 4">
    <name type="scientific">Hydrogenoanaerobacterium saccharovorans</name>
    <dbReference type="NCBI Taxonomy" id="474960"/>
    <lineage>
        <taxon>Bacteria</taxon>
        <taxon>Bacillati</taxon>
        <taxon>Bacillota</taxon>
        <taxon>Clostridia</taxon>
        <taxon>Eubacteriales</taxon>
        <taxon>Oscillospiraceae</taxon>
        <taxon>Hydrogenoanaerobacterium</taxon>
    </lineage>
</organism>
<evidence type="ECO:0000313" key="3">
    <source>
        <dbReference type="EMBL" id="MBM6923677.1"/>
    </source>
</evidence>
<evidence type="ECO:0000313" key="4">
    <source>
        <dbReference type="Proteomes" id="UP000724149"/>
    </source>
</evidence>
<feature type="transmembrane region" description="Helical" evidence="1">
    <location>
        <begin position="20"/>
        <end position="38"/>
    </location>
</feature>
<reference evidence="3 4" key="1">
    <citation type="journal article" date="2021" name="Sci. Rep.">
        <title>The distribution of antibiotic resistance genes in chicken gut microbiota commensals.</title>
        <authorList>
            <person name="Juricova H."/>
            <person name="Matiasovicova J."/>
            <person name="Kubasova T."/>
            <person name="Cejkova D."/>
            <person name="Rychlik I."/>
        </authorList>
    </citation>
    <scope>NUCLEOTIDE SEQUENCE [LARGE SCALE GENOMIC DNA]</scope>
    <source>
        <strain evidence="3 4">An564</strain>
    </source>
</reference>
<feature type="transmembrane region" description="Helical" evidence="1">
    <location>
        <begin position="135"/>
        <end position="154"/>
    </location>
</feature>